<dbReference type="GO" id="GO:0005634">
    <property type="term" value="C:nucleus"/>
    <property type="evidence" value="ECO:0007669"/>
    <property type="project" value="UniProtKB-SubCell"/>
</dbReference>
<evidence type="ECO:0000256" key="13">
    <source>
        <dbReference type="PROSITE-ProRule" id="PRU00205"/>
    </source>
</evidence>
<organism evidence="19 20">
    <name type="scientific">Eublepharis macularius</name>
    <name type="common">Leopard gecko</name>
    <name type="synonym">Cyrtodactylus macularius</name>
    <dbReference type="NCBI Taxonomy" id="481883"/>
    <lineage>
        <taxon>Eukaryota</taxon>
        <taxon>Metazoa</taxon>
        <taxon>Chordata</taxon>
        <taxon>Craniata</taxon>
        <taxon>Vertebrata</taxon>
        <taxon>Euteleostomi</taxon>
        <taxon>Lepidosauria</taxon>
        <taxon>Squamata</taxon>
        <taxon>Bifurcata</taxon>
        <taxon>Gekkota</taxon>
        <taxon>Eublepharidae</taxon>
        <taxon>Eublepharinae</taxon>
        <taxon>Eublepharis</taxon>
    </lineage>
</organism>
<dbReference type="AlphaFoldDB" id="A0AA97JDZ5"/>
<evidence type="ECO:0000256" key="11">
    <source>
        <dbReference type="ARBA" id="ARBA00049036"/>
    </source>
</evidence>
<dbReference type="GO" id="GO:0005789">
    <property type="term" value="C:endoplasmic reticulum membrane"/>
    <property type="evidence" value="ECO:0007669"/>
    <property type="project" value="UniProtKB-SubCell"/>
</dbReference>
<dbReference type="Pfam" id="PF03798">
    <property type="entry name" value="TRAM_LAG1_CLN8"/>
    <property type="match status" value="1"/>
</dbReference>
<keyword evidence="10 13" id="KW-0472">Membrane</keyword>
<evidence type="ECO:0000256" key="5">
    <source>
        <dbReference type="ARBA" id="ARBA00022679"/>
    </source>
</evidence>
<dbReference type="InterPro" id="IPR009057">
    <property type="entry name" value="Homeodomain-like_sf"/>
</dbReference>
<gene>
    <name evidence="20" type="primary">LOC129329944</name>
</gene>
<dbReference type="PROSITE" id="PS50922">
    <property type="entry name" value="TLC"/>
    <property type="match status" value="1"/>
</dbReference>
<keyword evidence="7" id="KW-0256">Endoplasmic reticulum</keyword>
<comment type="pathway">
    <text evidence="3">Sphingolipid metabolism.</text>
</comment>
<keyword evidence="19" id="KW-1185">Reference proteome</keyword>
<keyword evidence="6 13" id="KW-0812">Transmembrane</keyword>
<keyword evidence="5" id="KW-0808">Transferase</keyword>
<accession>A0AA97JDZ5</accession>
<evidence type="ECO:0000256" key="2">
    <source>
        <dbReference type="ARBA" id="ARBA00004760"/>
    </source>
</evidence>
<protein>
    <submittedName>
        <fullName evidence="20">Ceramide synthase 4-like</fullName>
    </submittedName>
</protein>
<dbReference type="GeneID" id="129329944"/>
<comment type="pathway">
    <text evidence="2">Lipid metabolism; sphingolipid metabolism.</text>
</comment>
<name>A0AA97JDZ5_EUBMA</name>
<evidence type="ECO:0000259" key="17">
    <source>
        <dbReference type="PROSITE" id="PS50071"/>
    </source>
</evidence>
<evidence type="ECO:0000256" key="12">
    <source>
        <dbReference type="PROSITE-ProRule" id="PRU00108"/>
    </source>
</evidence>
<evidence type="ECO:0000256" key="1">
    <source>
        <dbReference type="ARBA" id="ARBA00004477"/>
    </source>
</evidence>
<dbReference type="Gene3D" id="1.10.10.60">
    <property type="entry name" value="Homeodomain-like"/>
    <property type="match status" value="1"/>
</dbReference>
<dbReference type="PROSITE" id="PS50071">
    <property type="entry name" value="HOMEOBOX_2"/>
    <property type="match status" value="1"/>
</dbReference>
<evidence type="ECO:0000256" key="14">
    <source>
        <dbReference type="RuleBase" id="RU000682"/>
    </source>
</evidence>
<evidence type="ECO:0000256" key="6">
    <source>
        <dbReference type="ARBA" id="ARBA00022692"/>
    </source>
</evidence>
<evidence type="ECO:0000256" key="15">
    <source>
        <dbReference type="SAM" id="MobiDB-lite"/>
    </source>
</evidence>
<sequence length="363" mass="43393">MRVMLPITKWLWKDEFWFPPGLTWEDMKETEEIRYPQPRHLLLSIPFTALILILEFVFKRAIALPLSRKMGLKEKVRKKVSPNVVLEAYYKTHHRKKPAERELNGLAKQCNMQPRQVERWFRSRLKQDQPTLTEKFCESSWIATCNMISFVVGLAVLCDKSWFWDVHECWNGYPHQPLLSSVFTYYMLQLSIYCASSITLGFYVKKDFKEQLVHHAASVILISYSYCANYLRIGTVIMFILESSTFFLDLTKAFNYAKWHRTSEFLFILFSVIFIFVRLVIFPYKVLYNTFYYPIEFYPPFFGYYFMNALLMVIQLLSIIWSCLIIPMVYKFLKYDTMKNDVRSDSEDSEKDKEETEQKEAKY</sequence>
<feature type="transmembrane region" description="Helical" evidence="16">
    <location>
        <begin position="41"/>
        <end position="58"/>
    </location>
</feature>
<dbReference type="GO" id="GO:0050291">
    <property type="term" value="F:sphingosine N-acyltransferase activity"/>
    <property type="evidence" value="ECO:0007669"/>
    <property type="project" value="InterPro"/>
</dbReference>
<dbReference type="InterPro" id="IPR001356">
    <property type="entry name" value="HD"/>
</dbReference>
<feature type="transmembrane region" description="Helical" evidence="16">
    <location>
        <begin position="183"/>
        <end position="204"/>
    </location>
</feature>
<feature type="domain" description="Homeobox" evidence="17">
    <location>
        <begin position="86"/>
        <end position="131"/>
    </location>
</feature>
<comment type="subcellular location">
    <subcellularLocation>
        <location evidence="1">Endoplasmic reticulum membrane</location>
        <topology evidence="1">Multi-pass membrane protein</topology>
    </subcellularLocation>
    <subcellularLocation>
        <location evidence="12 14">Nucleus</location>
    </subcellularLocation>
</comment>
<proteinExistence type="predicted"/>
<feature type="transmembrane region" description="Helical" evidence="16">
    <location>
        <begin position="265"/>
        <end position="284"/>
    </location>
</feature>
<evidence type="ECO:0000256" key="4">
    <source>
        <dbReference type="ARBA" id="ARBA00022516"/>
    </source>
</evidence>
<dbReference type="KEGG" id="emc:129329944"/>
<comment type="catalytic activity">
    <reaction evidence="11">
        <text>sphinganine + octadecanoyl-CoA = N-(octadecanoyl)-sphinganine + CoA + H(+)</text>
        <dbReference type="Rhea" id="RHEA:36547"/>
        <dbReference type="ChEBI" id="CHEBI:15378"/>
        <dbReference type="ChEBI" id="CHEBI:57287"/>
        <dbReference type="ChEBI" id="CHEBI:57394"/>
        <dbReference type="ChEBI" id="CHEBI:57817"/>
        <dbReference type="ChEBI" id="CHEBI:67033"/>
    </reaction>
    <physiologicalReaction direction="left-to-right" evidence="11">
        <dbReference type="Rhea" id="RHEA:36548"/>
    </physiologicalReaction>
</comment>
<dbReference type="FunFam" id="1.10.10.60:FF:000020">
    <property type="entry name" value="Ceramide synthase 5"/>
    <property type="match status" value="1"/>
</dbReference>
<dbReference type="PIRSF" id="PIRSF005225">
    <property type="entry name" value="LAG1_LAC1"/>
    <property type="match status" value="1"/>
</dbReference>
<dbReference type="GO" id="GO:0003677">
    <property type="term" value="F:DNA binding"/>
    <property type="evidence" value="ECO:0007669"/>
    <property type="project" value="UniProtKB-UniRule"/>
</dbReference>
<dbReference type="Pfam" id="PF00046">
    <property type="entry name" value="Homeodomain"/>
    <property type="match status" value="1"/>
</dbReference>
<feature type="region of interest" description="Disordered" evidence="15">
    <location>
        <begin position="341"/>
        <end position="363"/>
    </location>
</feature>
<keyword evidence="8 16" id="KW-1133">Transmembrane helix</keyword>
<evidence type="ECO:0000256" key="9">
    <source>
        <dbReference type="ARBA" id="ARBA00023098"/>
    </source>
</evidence>
<keyword evidence="9" id="KW-0443">Lipid metabolism</keyword>
<keyword evidence="12 14" id="KW-0238">DNA-binding</keyword>
<dbReference type="CDD" id="cd00086">
    <property type="entry name" value="homeodomain"/>
    <property type="match status" value="1"/>
</dbReference>
<evidence type="ECO:0000256" key="8">
    <source>
        <dbReference type="ARBA" id="ARBA00022989"/>
    </source>
</evidence>
<reference evidence="20" key="1">
    <citation type="submission" date="2025-08" db="UniProtKB">
        <authorList>
            <consortium name="RefSeq"/>
        </authorList>
    </citation>
    <scope>IDENTIFICATION</scope>
    <source>
        <tissue evidence="20">Blood</tissue>
    </source>
</reference>
<evidence type="ECO:0000259" key="18">
    <source>
        <dbReference type="PROSITE" id="PS50922"/>
    </source>
</evidence>
<evidence type="ECO:0000313" key="20">
    <source>
        <dbReference type="RefSeq" id="XP_054835679.1"/>
    </source>
</evidence>
<dbReference type="PANTHER" id="PTHR12560">
    <property type="entry name" value="LONGEVITY ASSURANCE FACTOR 1 LAG1"/>
    <property type="match status" value="1"/>
</dbReference>
<dbReference type="SMART" id="SM00724">
    <property type="entry name" value="TLC"/>
    <property type="match status" value="1"/>
</dbReference>
<dbReference type="PANTHER" id="PTHR12560:SF6">
    <property type="entry name" value="CERAMIDE SYNTHASE 4"/>
    <property type="match status" value="1"/>
</dbReference>
<evidence type="ECO:0000256" key="10">
    <source>
        <dbReference type="ARBA" id="ARBA00023136"/>
    </source>
</evidence>
<evidence type="ECO:0000256" key="16">
    <source>
        <dbReference type="SAM" id="Phobius"/>
    </source>
</evidence>
<evidence type="ECO:0000256" key="7">
    <source>
        <dbReference type="ARBA" id="ARBA00022824"/>
    </source>
</evidence>
<feature type="domain" description="TLC" evidence="18">
    <location>
        <begin position="134"/>
        <end position="334"/>
    </location>
</feature>
<feature type="DNA-binding region" description="Homeobox" evidence="12">
    <location>
        <begin position="88"/>
        <end position="132"/>
    </location>
</feature>
<dbReference type="Proteomes" id="UP001190640">
    <property type="component" value="Chromosome 5"/>
</dbReference>
<keyword evidence="4" id="KW-0444">Lipid biosynthesis</keyword>
<dbReference type="RefSeq" id="XP_054835679.1">
    <property type="nucleotide sequence ID" value="XM_054979704.1"/>
</dbReference>
<dbReference type="InterPro" id="IPR016439">
    <property type="entry name" value="Lag1/Lac1-like"/>
</dbReference>
<keyword evidence="12 14" id="KW-0371">Homeobox</keyword>
<dbReference type="SUPFAM" id="SSF46689">
    <property type="entry name" value="Homeodomain-like"/>
    <property type="match status" value="1"/>
</dbReference>
<evidence type="ECO:0000256" key="3">
    <source>
        <dbReference type="ARBA" id="ARBA00004991"/>
    </source>
</evidence>
<keyword evidence="12 14" id="KW-0539">Nucleus</keyword>
<feature type="transmembrane region" description="Helical" evidence="16">
    <location>
        <begin position="304"/>
        <end position="330"/>
    </location>
</feature>
<evidence type="ECO:0000313" key="19">
    <source>
        <dbReference type="Proteomes" id="UP001190640"/>
    </source>
</evidence>
<dbReference type="InterPro" id="IPR006634">
    <property type="entry name" value="TLC-dom"/>
</dbReference>
<dbReference type="GO" id="GO:0046513">
    <property type="term" value="P:ceramide biosynthetic process"/>
    <property type="evidence" value="ECO:0007669"/>
    <property type="project" value="InterPro"/>
</dbReference>